<evidence type="ECO:0000259" key="9">
    <source>
        <dbReference type="PROSITE" id="PS50053"/>
    </source>
</evidence>
<feature type="compositionally biased region" description="Basic and acidic residues" evidence="8">
    <location>
        <begin position="80"/>
        <end position="93"/>
    </location>
</feature>
<dbReference type="SUPFAM" id="SSF54236">
    <property type="entry name" value="Ubiquitin-like"/>
    <property type="match status" value="1"/>
</dbReference>
<dbReference type="InterPro" id="IPR000626">
    <property type="entry name" value="Ubiquitin-like_dom"/>
</dbReference>
<evidence type="ECO:0000256" key="3">
    <source>
        <dbReference type="ARBA" id="ARBA00022670"/>
    </source>
</evidence>
<dbReference type="Gene3D" id="3.90.70.10">
    <property type="entry name" value="Cysteine proteinases"/>
    <property type="match status" value="1"/>
</dbReference>
<keyword evidence="3 7" id="KW-0645">Protease</keyword>
<name>A0A0N4YIR8_NIPBR</name>
<dbReference type="STRING" id="27835.A0A0N4YIR8"/>
<dbReference type="PROSITE" id="PS50235">
    <property type="entry name" value="USP_3"/>
    <property type="match status" value="1"/>
</dbReference>
<reference evidence="11 12" key="2">
    <citation type="submission" date="2018-11" db="EMBL/GenBank/DDBJ databases">
        <authorList>
            <consortium name="Pathogen Informatics"/>
        </authorList>
    </citation>
    <scope>NUCLEOTIDE SEQUENCE [LARGE SCALE GENOMIC DNA]</scope>
</reference>
<dbReference type="InterPro" id="IPR044635">
    <property type="entry name" value="UBP14-like"/>
</dbReference>
<dbReference type="OMA" id="FKSDAEY"/>
<dbReference type="SUPFAM" id="SSF54001">
    <property type="entry name" value="Cysteine proteinases"/>
    <property type="match status" value="1"/>
</dbReference>
<dbReference type="PROSITE" id="PS00972">
    <property type="entry name" value="USP_1"/>
    <property type="match status" value="1"/>
</dbReference>
<dbReference type="InterPro" id="IPR018200">
    <property type="entry name" value="USP_CS"/>
</dbReference>
<proteinExistence type="inferred from homology"/>
<feature type="compositionally biased region" description="Basic and acidic residues" evidence="8">
    <location>
        <begin position="368"/>
        <end position="381"/>
    </location>
</feature>
<dbReference type="InterPro" id="IPR038765">
    <property type="entry name" value="Papain-like_cys_pep_sf"/>
</dbReference>
<dbReference type="EMBL" id="UYSL01022412">
    <property type="protein sequence ID" value="VDL80416.1"/>
    <property type="molecule type" value="Genomic_DNA"/>
</dbReference>
<evidence type="ECO:0000256" key="8">
    <source>
        <dbReference type="SAM" id="MobiDB-lite"/>
    </source>
</evidence>
<feature type="domain" description="USP" evidence="10">
    <location>
        <begin position="100"/>
        <end position="464"/>
    </location>
</feature>
<dbReference type="InterPro" id="IPR019954">
    <property type="entry name" value="Ubiquitin_CS"/>
</dbReference>
<protein>
    <recommendedName>
        <fullName evidence="7">Ubiquitin carboxyl-terminal hydrolase</fullName>
        <ecNumber evidence="7">3.4.19.12</ecNumber>
    </recommendedName>
</protein>
<evidence type="ECO:0000256" key="1">
    <source>
        <dbReference type="ARBA" id="ARBA00000707"/>
    </source>
</evidence>
<dbReference type="GO" id="GO:0016579">
    <property type="term" value="P:protein deubiquitination"/>
    <property type="evidence" value="ECO:0007669"/>
    <property type="project" value="InterPro"/>
</dbReference>
<dbReference type="PROSITE" id="PS00299">
    <property type="entry name" value="UBIQUITIN_1"/>
    <property type="match status" value="1"/>
</dbReference>
<dbReference type="PANTHER" id="PTHR43982:SF1">
    <property type="entry name" value="UBIQUITIN CARBOXYL-TERMINAL HYDROLASE 14"/>
    <property type="match status" value="1"/>
</dbReference>
<dbReference type="WBParaSite" id="NBR_0001682001-mRNA-1">
    <property type="protein sequence ID" value="NBR_0001682001-mRNA-1"/>
    <property type="gene ID" value="NBR_0001682001"/>
</dbReference>
<dbReference type="SMART" id="SM00213">
    <property type="entry name" value="UBQ"/>
    <property type="match status" value="1"/>
</dbReference>
<accession>A0A0N4YIR8</accession>
<feature type="compositionally biased region" description="Basic and acidic residues" evidence="8">
    <location>
        <begin position="348"/>
        <end position="361"/>
    </location>
</feature>
<sequence length="492" mass="55978">MPNVNVKWGKEKYEVLADLNEPPLVFKSQLFALTGVPPDRQKVVVKGKTLGDESWTGISISDGAMIMMMGSADAVPAPPKPEEQRAEAERENEKTLKLPSGLKNLGNTCYMNSVLQSFKTIPELKDGLRCLRQEGQSTNADKKMALAVKSVYEMLDNPRRTDEPLVPFFMLQALHGILPQFSSRDEHGHLEQQDANECFSEIQRMLLNALSSNKDAVGKDVREFFRGRYQVTQKCLESEEEPKQITSEEFYQLSCFLSAEVRYIQSGIKEKLSGEIEKNSSVLGRNAKWERNVLIDRLPAYVSVQMVRFFYKESSQVNAKILKDVKFPMILDLCDICTPELQERLRPQRAAVKKEEDAKIERMRKHKMEGTTPKEGEDDGKPLPFSFPDDEGSNNSGFYELKAVITHKGRSSNSGHYVAWVRLEEDKWAMCDDEHVSPVTSDQVLKLSGGGDWHCAYVLLYGPRIVKEYPEMKEEKENIVEQTKEMESMQTN</sequence>
<feature type="region of interest" description="Disordered" evidence="8">
    <location>
        <begin position="72"/>
        <end position="93"/>
    </location>
</feature>
<dbReference type="Proteomes" id="UP000271162">
    <property type="component" value="Unassembled WGS sequence"/>
</dbReference>
<evidence type="ECO:0000256" key="5">
    <source>
        <dbReference type="ARBA" id="ARBA00022801"/>
    </source>
</evidence>
<evidence type="ECO:0000313" key="11">
    <source>
        <dbReference type="EMBL" id="VDL80416.1"/>
    </source>
</evidence>
<comment type="catalytic activity">
    <reaction evidence="1 7">
        <text>Thiol-dependent hydrolysis of ester, thioester, amide, peptide and isopeptide bonds formed by the C-terminal Gly of ubiquitin (a 76-residue protein attached to proteins as an intracellular targeting signal).</text>
        <dbReference type="EC" id="3.4.19.12"/>
    </reaction>
</comment>
<comment type="similarity">
    <text evidence="2">Belongs to the peptidase C19 family. USP14/UBP6 subfamily.</text>
</comment>
<dbReference type="EC" id="3.4.19.12" evidence="7"/>
<dbReference type="InterPro" id="IPR029071">
    <property type="entry name" value="Ubiquitin-like_domsf"/>
</dbReference>
<dbReference type="PANTHER" id="PTHR43982">
    <property type="entry name" value="UBIQUITIN CARBOXYL-TERMINAL HYDROLASE"/>
    <property type="match status" value="1"/>
</dbReference>
<keyword evidence="5 7" id="KW-0378">Hydrolase</keyword>
<organism evidence="13">
    <name type="scientific">Nippostrongylus brasiliensis</name>
    <name type="common">Rat hookworm</name>
    <dbReference type="NCBI Taxonomy" id="27835"/>
    <lineage>
        <taxon>Eukaryota</taxon>
        <taxon>Metazoa</taxon>
        <taxon>Ecdysozoa</taxon>
        <taxon>Nematoda</taxon>
        <taxon>Chromadorea</taxon>
        <taxon>Rhabditida</taxon>
        <taxon>Rhabditina</taxon>
        <taxon>Rhabditomorpha</taxon>
        <taxon>Strongyloidea</taxon>
        <taxon>Heligmosomidae</taxon>
        <taxon>Nippostrongylus</taxon>
    </lineage>
</organism>
<evidence type="ECO:0000259" key="10">
    <source>
        <dbReference type="PROSITE" id="PS50235"/>
    </source>
</evidence>
<dbReference type="InterPro" id="IPR028889">
    <property type="entry name" value="USP"/>
</dbReference>
<evidence type="ECO:0000256" key="7">
    <source>
        <dbReference type="RuleBase" id="RU366025"/>
    </source>
</evidence>
<reference evidence="13" key="1">
    <citation type="submission" date="2016-04" db="UniProtKB">
        <authorList>
            <consortium name="WormBaseParasite"/>
        </authorList>
    </citation>
    <scope>IDENTIFICATION</scope>
</reference>
<keyword evidence="12" id="KW-1185">Reference proteome</keyword>
<feature type="domain" description="Ubiquitin-like" evidence="9">
    <location>
        <begin position="2"/>
        <end position="69"/>
    </location>
</feature>
<dbReference type="AlphaFoldDB" id="A0A0N4YIR8"/>
<keyword evidence="6 7" id="KW-0788">Thiol protease</keyword>
<evidence type="ECO:0000256" key="6">
    <source>
        <dbReference type="ARBA" id="ARBA00022807"/>
    </source>
</evidence>
<evidence type="ECO:0000256" key="2">
    <source>
        <dbReference type="ARBA" id="ARBA00008739"/>
    </source>
</evidence>
<dbReference type="GO" id="GO:0043161">
    <property type="term" value="P:proteasome-mediated ubiquitin-dependent protein catabolic process"/>
    <property type="evidence" value="ECO:0007669"/>
    <property type="project" value="InterPro"/>
</dbReference>
<dbReference type="Pfam" id="PF00443">
    <property type="entry name" value="UCH"/>
    <property type="match status" value="1"/>
</dbReference>
<dbReference type="Pfam" id="PF00240">
    <property type="entry name" value="ubiquitin"/>
    <property type="match status" value="1"/>
</dbReference>
<dbReference type="PROSITE" id="PS00973">
    <property type="entry name" value="USP_2"/>
    <property type="match status" value="1"/>
</dbReference>
<dbReference type="PROSITE" id="PS50053">
    <property type="entry name" value="UBIQUITIN_2"/>
    <property type="match status" value="1"/>
</dbReference>
<dbReference type="GO" id="GO:0070628">
    <property type="term" value="F:proteasome binding"/>
    <property type="evidence" value="ECO:0007669"/>
    <property type="project" value="TreeGrafter"/>
</dbReference>
<gene>
    <name evidence="11" type="ORF">NBR_LOCUS16821</name>
</gene>
<dbReference type="GO" id="GO:0004843">
    <property type="term" value="F:cysteine-type deubiquitinase activity"/>
    <property type="evidence" value="ECO:0007669"/>
    <property type="project" value="UniProtKB-UniRule"/>
</dbReference>
<evidence type="ECO:0000313" key="12">
    <source>
        <dbReference type="Proteomes" id="UP000271162"/>
    </source>
</evidence>
<evidence type="ECO:0000256" key="4">
    <source>
        <dbReference type="ARBA" id="ARBA00022786"/>
    </source>
</evidence>
<keyword evidence="4 7" id="KW-0833">Ubl conjugation pathway</keyword>
<dbReference type="Gene3D" id="3.10.20.90">
    <property type="entry name" value="Phosphatidylinositol 3-kinase Catalytic Subunit, Chain A, domain 1"/>
    <property type="match status" value="1"/>
</dbReference>
<dbReference type="CDD" id="cd16104">
    <property type="entry name" value="Ubl_USP14_like"/>
    <property type="match status" value="1"/>
</dbReference>
<dbReference type="InterPro" id="IPR001394">
    <property type="entry name" value="Peptidase_C19_UCH"/>
</dbReference>
<dbReference type="GO" id="GO:0061136">
    <property type="term" value="P:regulation of proteasomal protein catabolic process"/>
    <property type="evidence" value="ECO:0007669"/>
    <property type="project" value="TreeGrafter"/>
</dbReference>
<evidence type="ECO:0000313" key="13">
    <source>
        <dbReference type="WBParaSite" id="NBR_0001682001-mRNA-1"/>
    </source>
</evidence>
<feature type="region of interest" description="Disordered" evidence="8">
    <location>
        <begin position="348"/>
        <end position="391"/>
    </location>
</feature>